<dbReference type="SUPFAM" id="SSF52540">
    <property type="entry name" value="P-loop containing nucleoside triphosphate hydrolases"/>
    <property type="match status" value="1"/>
</dbReference>
<comment type="caution">
    <text evidence="2">The sequence shown here is derived from an EMBL/GenBank/DDBJ whole genome shotgun (WGS) entry which is preliminary data.</text>
</comment>
<dbReference type="EMBL" id="JBBXMP010000005">
    <property type="protein sequence ID" value="KAL0070765.1"/>
    <property type="molecule type" value="Genomic_DNA"/>
</dbReference>
<sequence>MTGRKRHGASKDGKGKQLNQTSLLDLFPKKQNATKKASVTANLQENTDEHDVEDLDLDKSHSSPVPTQQLAAVGAQFNLHIPFAFININDRSAISVEPESPKQPIVGLPRTPTRTMEAEIIDIADDQDPENDPTPKIISFDEPGTREDNPILVLDSSPIKPTTRSRNKGTVSHAQKPTYSIFAPRTLNQNTGSMAPRPSSFTSLTMEAPFPSGYLQHDVIPINRDDPGQSQEPSPLRAHPSFTPNPSPSARTIHLSKTIPPYHRSHPVISHLIDAASATDLTTGDDDNRLWTDKWRPQRAEHVLHNENHAVYLRDWLSALELQLEAPPVADGSGNSQQLSGKAKGKGKSKGKQGQGQSKGAKRQRVVRAVDKKASRKRRKVDSDGDDDWIVPDHLVEEEEEQVWNDEISEPETEGPGSSDWRHSRLHRRGSDAQMNSPPAPSKLPPRHTFTHRLTNTVVLTGPPGSGKTAAVYACADELGWEVFEVYPGIGKRNASNLDNLVGDVGKNHLVRKAHGTNRAKEHDSSIKSLFLRKKRGEKVDIPEEDPSVDEEPEMINNRYRSPSTDFGFVEQASTFGEPSEAQPQVRQSLILLEEVDLLYRDDANFWPAVVGLIKDCKRPVILTCNDLSLVPTADLPLQDIREFEACPTQVATSFLHALCCAEGYMADSESLSKLCSSNSDYDSGKGVHCLDLRRAIQHCQTWSTYSEVTTRCSSELWKWRVDGEQKSDLVNWTLPSEDAIQGQRTTRRSHTELLSFGDCHMIRNVFEGSTVRSGKFMKGSMELTRLPLFCLSHEKITASSLGGIETTGDDVLGHPSLTFTSNSAFFGDNYDRDEMIMSTAINISRGGRESDDSYARDASLRRVRYGEFVRQFRNNGVVSVGERYRGQSLNMDYLPWIRTIVEADDEQEKESEKIKEIHQREGRRSTRNSQKGQHVRTITVNYMDRKGMENSQLGRFTC</sequence>
<evidence type="ECO:0000256" key="1">
    <source>
        <dbReference type="SAM" id="MobiDB-lite"/>
    </source>
</evidence>
<organism evidence="2 3">
    <name type="scientific">Marasmius tenuissimus</name>
    <dbReference type="NCBI Taxonomy" id="585030"/>
    <lineage>
        <taxon>Eukaryota</taxon>
        <taxon>Fungi</taxon>
        <taxon>Dikarya</taxon>
        <taxon>Basidiomycota</taxon>
        <taxon>Agaricomycotina</taxon>
        <taxon>Agaricomycetes</taxon>
        <taxon>Agaricomycetidae</taxon>
        <taxon>Agaricales</taxon>
        <taxon>Marasmiineae</taxon>
        <taxon>Marasmiaceae</taxon>
        <taxon>Marasmius</taxon>
    </lineage>
</organism>
<feature type="region of interest" description="Disordered" evidence="1">
    <location>
        <begin position="221"/>
        <end position="249"/>
    </location>
</feature>
<dbReference type="Gene3D" id="3.40.50.300">
    <property type="entry name" value="P-loop containing nucleotide triphosphate hydrolases"/>
    <property type="match status" value="1"/>
</dbReference>
<dbReference type="PANTHER" id="PTHR23389">
    <property type="entry name" value="CHROMOSOME TRANSMISSION FIDELITY FACTOR 18"/>
    <property type="match status" value="1"/>
</dbReference>
<feature type="region of interest" description="Disordered" evidence="1">
    <location>
        <begin position="328"/>
        <end position="448"/>
    </location>
</feature>
<dbReference type="PANTHER" id="PTHR23389:SF21">
    <property type="entry name" value="ATPASE FAMILY AAA DOMAIN-CONTAINING PROTEIN 5"/>
    <property type="match status" value="1"/>
</dbReference>
<feature type="compositionally biased region" description="Acidic residues" evidence="1">
    <location>
        <begin position="46"/>
        <end position="56"/>
    </location>
</feature>
<accession>A0ABR3ABA8</accession>
<dbReference type="InterPro" id="IPR027417">
    <property type="entry name" value="P-loop_NTPase"/>
</dbReference>
<feature type="compositionally biased region" description="Polar residues" evidence="1">
    <location>
        <begin position="34"/>
        <end position="45"/>
    </location>
</feature>
<evidence type="ECO:0000313" key="2">
    <source>
        <dbReference type="EMBL" id="KAL0070765.1"/>
    </source>
</evidence>
<feature type="compositionally biased region" description="Polar residues" evidence="1">
    <location>
        <begin position="159"/>
        <end position="173"/>
    </location>
</feature>
<dbReference type="Proteomes" id="UP001437256">
    <property type="component" value="Unassembled WGS sequence"/>
</dbReference>
<evidence type="ECO:0000313" key="3">
    <source>
        <dbReference type="Proteomes" id="UP001437256"/>
    </source>
</evidence>
<evidence type="ECO:0008006" key="4">
    <source>
        <dbReference type="Google" id="ProtNLM"/>
    </source>
</evidence>
<name>A0ABR3ABA8_9AGAR</name>
<feature type="compositionally biased region" description="Acidic residues" evidence="1">
    <location>
        <begin position="384"/>
        <end position="413"/>
    </location>
</feature>
<protein>
    <recommendedName>
        <fullName evidence="4">AAA+ ATPase domain-containing protein</fullName>
    </recommendedName>
</protein>
<feature type="region of interest" description="Disordered" evidence="1">
    <location>
        <begin position="125"/>
        <end position="173"/>
    </location>
</feature>
<proteinExistence type="predicted"/>
<gene>
    <name evidence="2" type="ORF">AAF712_001986</name>
</gene>
<feature type="region of interest" description="Disordered" evidence="1">
    <location>
        <begin position="1"/>
        <end position="63"/>
    </location>
</feature>
<keyword evidence="3" id="KW-1185">Reference proteome</keyword>
<reference evidence="2 3" key="1">
    <citation type="submission" date="2024-05" db="EMBL/GenBank/DDBJ databases">
        <title>A draft genome resource for the thread blight pathogen Marasmius tenuissimus strain MS-2.</title>
        <authorList>
            <person name="Yulfo-Soto G.E."/>
            <person name="Baruah I.K."/>
            <person name="Amoako-Attah I."/>
            <person name="Bukari Y."/>
            <person name="Meinhardt L.W."/>
            <person name="Bailey B.A."/>
            <person name="Cohen S.P."/>
        </authorList>
    </citation>
    <scope>NUCLEOTIDE SEQUENCE [LARGE SCALE GENOMIC DNA]</scope>
    <source>
        <strain evidence="2 3">MS-2</strain>
    </source>
</reference>